<protein>
    <submittedName>
        <fullName evidence="1">Uncharacterized protein</fullName>
    </submittedName>
</protein>
<evidence type="ECO:0000313" key="2">
    <source>
        <dbReference type="Proteomes" id="UP000799754"/>
    </source>
</evidence>
<comment type="caution">
    <text evidence="1">The sequence shown here is derived from an EMBL/GenBank/DDBJ whole genome shotgun (WGS) entry which is preliminary data.</text>
</comment>
<keyword evidence="2" id="KW-1185">Reference proteome</keyword>
<feature type="non-terminal residue" evidence="1">
    <location>
        <position position="1"/>
    </location>
</feature>
<organism evidence="1 2">
    <name type="scientific">Macroventuria anomochaeta</name>
    <dbReference type="NCBI Taxonomy" id="301207"/>
    <lineage>
        <taxon>Eukaryota</taxon>
        <taxon>Fungi</taxon>
        <taxon>Dikarya</taxon>
        <taxon>Ascomycota</taxon>
        <taxon>Pezizomycotina</taxon>
        <taxon>Dothideomycetes</taxon>
        <taxon>Pleosporomycetidae</taxon>
        <taxon>Pleosporales</taxon>
        <taxon>Pleosporineae</taxon>
        <taxon>Didymellaceae</taxon>
        <taxon>Macroventuria</taxon>
    </lineage>
</organism>
<reference evidence="1" key="1">
    <citation type="journal article" date="2020" name="Stud. Mycol.">
        <title>101 Dothideomycetes genomes: a test case for predicting lifestyles and emergence of pathogens.</title>
        <authorList>
            <person name="Haridas S."/>
            <person name="Albert R."/>
            <person name="Binder M."/>
            <person name="Bloem J."/>
            <person name="Labutti K."/>
            <person name="Salamov A."/>
            <person name="Andreopoulos B."/>
            <person name="Baker S."/>
            <person name="Barry K."/>
            <person name="Bills G."/>
            <person name="Bluhm B."/>
            <person name="Cannon C."/>
            <person name="Castanera R."/>
            <person name="Culley D."/>
            <person name="Daum C."/>
            <person name="Ezra D."/>
            <person name="Gonzalez J."/>
            <person name="Henrissat B."/>
            <person name="Kuo A."/>
            <person name="Liang C."/>
            <person name="Lipzen A."/>
            <person name="Lutzoni F."/>
            <person name="Magnuson J."/>
            <person name="Mondo S."/>
            <person name="Nolan M."/>
            <person name="Ohm R."/>
            <person name="Pangilinan J."/>
            <person name="Park H.-J."/>
            <person name="Ramirez L."/>
            <person name="Alfaro M."/>
            <person name="Sun H."/>
            <person name="Tritt A."/>
            <person name="Yoshinaga Y."/>
            <person name="Zwiers L.-H."/>
            <person name="Turgeon B."/>
            <person name="Goodwin S."/>
            <person name="Spatafora J."/>
            <person name="Crous P."/>
            <person name="Grigoriev I."/>
        </authorList>
    </citation>
    <scope>NUCLEOTIDE SEQUENCE</scope>
    <source>
        <strain evidence="1">CBS 525.71</strain>
    </source>
</reference>
<gene>
    <name evidence="1" type="ORF">BU25DRAFT_483025</name>
</gene>
<sequence>RVHQPPYSCSSQHARTAPRSLHNHQTPSHPTSHATPSAAHNVPLPSRANTPISNPQSDMQRHIID</sequence>
<accession>A0ACB6RHL9</accession>
<proteinExistence type="predicted"/>
<dbReference type="EMBL" id="MU006756">
    <property type="protein sequence ID" value="KAF2621386.1"/>
    <property type="molecule type" value="Genomic_DNA"/>
</dbReference>
<dbReference type="Proteomes" id="UP000799754">
    <property type="component" value="Unassembled WGS sequence"/>
</dbReference>
<name>A0ACB6RHL9_9PLEO</name>
<evidence type="ECO:0000313" key="1">
    <source>
        <dbReference type="EMBL" id="KAF2621386.1"/>
    </source>
</evidence>